<name>A0AAJ5MIV6_9PSED</name>
<gene>
    <name evidence="3" type="ORF">K7K07_20995</name>
</gene>
<reference evidence="3" key="1">
    <citation type="submission" date="2021-08" db="EMBL/GenBank/DDBJ databases">
        <authorList>
            <person name="Yaryura P.M."/>
            <person name="Bianco M.I."/>
            <person name="Morais C."/>
            <person name="Setubal J.C."/>
        </authorList>
    </citation>
    <scope>NUCLEOTIDE SEQUENCE</scope>
    <source>
        <strain evidence="3">AP1</strain>
    </source>
</reference>
<dbReference type="EMBL" id="CP083803">
    <property type="protein sequence ID" value="UXZ44525.1"/>
    <property type="molecule type" value="Genomic_DNA"/>
</dbReference>
<dbReference type="InterPro" id="IPR019080">
    <property type="entry name" value="YqaJ_viral_recombinase"/>
</dbReference>
<protein>
    <submittedName>
        <fullName evidence="3">YqaJ viral recombinase family protein</fullName>
    </submittedName>
</protein>
<evidence type="ECO:0000313" key="3">
    <source>
        <dbReference type="EMBL" id="UXZ44525.1"/>
    </source>
</evidence>
<dbReference type="InterPro" id="IPR011604">
    <property type="entry name" value="PDDEXK-like_dom_sf"/>
</dbReference>
<sequence length="550" mass="61099">MQVHNVQQGSPEWHALRASYFTASEAPAMMGASKYQTRNDLLAMKKTGIVPEVTPQQQAVFDRGHATEEMARPLVEDMLGEELYPIVGTSGNLLASMDGATMLGDTLFEHKLWNQGVVAQIRAGELQPHYYWQLEQQLLVSGAERVIFVCSDGTRDNFEHLEYRPVEGRREQLIAGWAQFEEDLGTFEVKEAKVEAIGAAPDQLPALRIDVTGMVTASNLDAFKSHALQVIANINTELSTDKDFADADATVKWCGEVEDKLKAAKEHALSQTESIDVLFKAIDDIAAETRRKRLELEKLVKARKEQVRADIVMDAAKALQVHIDQIDATLGGRIRMPKVMANFAEAIKGKKSVASLKEAADAELARAKIEASRVGDLIRLNIASLNELARQHGFLFQDAQDLVLKANEDLVPLIKMRINDYEKAEQQKRDDAQRQQEEEQARQAQQRDVQQVQEPLRQPVEQIHSPEPEPVATPIAAAQQPPADDGQRIKLGDIGNRLGFTLTADFLASLGFEAVAQERSAKLYRASDFDRICQALVRHIGAVMTQRTAA</sequence>
<organism evidence="3 4">
    <name type="scientific">Pseudomonas soli</name>
    <dbReference type="NCBI Taxonomy" id="1306993"/>
    <lineage>
        <taxon>Bacteria</taxon>
        <taxon>Pseudomonadati</taxon>
        <taxon>Pseudomonadota</taxon>
        <taxon>Gammaproteobacteria</taxon>
        <taxon>Pseudomonadales</taxon>
        <taxon>Pseudomonadaceae</taxon>
        <taxon>Pseudomonas</taxon>
    </lineage>
</organism>
<accession>A0AAJ5MIV6</accession>
<proteinExistence type="predicted"/>
<dbReference type="InterPro" id="IPR011335">
    <property type="entry name" value="Restrct_endonuc-II-like"/>
</dbReference>
<dbReference type="SUPFAM" id="SSF52980">
    <property type="entry name" value="Restriction endonuclease-like"/>
    <property type="match status" value="1"/>
</dbReference>
<evidence type="ECO:0000256" key="1">
    <source>
        <dbReference type="SAM" id="MobiDB-lite"/>
    </source>
</evidence>
<feature type="compositionally biased region" description="Low complexity" evidence="1">
    <location>
        <begin position="442"/>
        <end position="454"/>
    </location>
</feature>
<dbReference type="PIRSF" id="PIRSF028503">
    <property type="entry name" value="UCP028503"/>
    <property type="match status" value="1"/>
</dbReference>
<feature type="domain" description="YqaJ viral recombinase" evidence="2">
    <location>
        <begin position="12"/>
        <end position="144"/>
    </location>
</feature>
<dbReference type="AlphaFoldDB" id="A0AAJ5MIV6"/>
<dbReference type="InterPro" id="IPR016889">
    <property type="entry name" value="UCP028503"/>
</dbReference>
<dbReference type="Pfam" id="PF09588">
    <property type="entry name" value="YqaJ"/>
    <property type="match status" value="1"/>
</dbReference>
<dbReference type="RefSeq" id="WP_263158792.1">
    <property type="nucleotide sequence ID" value="NZ_CP083803.1"/>
</dbReference>
<dbReference type="Gene3D" id="3.90.320.10">
    <property type="match status" value="1"/>
</dbReference>
<evidence type="ECO:0000259" key="2">
    <source>
        <dbReference type="Pfam" id="PF09588"/>
    </source>
</evidence>
<evidence type="ECO:0000313" key="4">
    <source>
        <dbReference type="Proteomes" id="UP001209279"/>
    </source>
</evidence>
<feature type="compositionally biased region" description="Basic and acidic residues" evidence="1">
    <location>
        <begin position="424"/>
        <end position="441"/>
    </location>
</feature>
<feature type="region of interest" description="Disordered" evidence="1">
    <location>
        <begin position="424"/>
        <end position="454"/>
    </location>
</feature>
<dbReference type="Proteomes" id="UP001209279">
    <property type="component" value="Chromosome"/>
</dbReference>